<protein>
    <submittedName>
        <fullName evidence="1">Putative hydrogenase nickel incorporation protein</fullName>
    </submittedName>
</protein>
<dbReference type="AlphaFoldDB" id="A0A379FK72"/>
<organism evidence="1 2">
    <name type="scientific">Proteus mirabilis</name>
    <dbReference type="NCBI Taxonomy" id="584"/>
    <lineage>
        <taxon>Bacteria</taxon>
        <taxon>Pseudomonadati</taxon>
        <taxon>Pseudomonadota</taxon>
        <taxon>Gammaproteobacteria</taxon>
        <taxon>Enterobacterales</taxon>
        <taxon>Morganellaceae</taxon>
        <taxon>Proteus</taxon>
    </lineage>
</organism>
<dbReference type="EMBL" id="UGTS01000004">
    <property type="protein sequence ID" value="SUC21552.1"/>
    <property type="molecule type" value="Genomic_DNA"/>
</dbReference>
<gene>
    <name evidence="1" type="primary">hybF_2</name>
    <name evidence="1" type="ORF">NCTC11938_02364</name>
</gene>
<accession>A0A379FK72</accession>
<name>A0A379FK72_PROMI</name>
<evidence type="ECO:0000313" key="2">
    <source>
        <dbReference type="Proteomes" id="UP000254191"/>
    </source>
</evidence>
<sequence>MHEITLCQSAFEIIDSQAKLNNAQKSKKRLDGDQRTILC</sequence>
<proteinExistence type="predicted"/>
<evidence type="ECO:0000313" key="1">
    <source>
        <dbReference type="EMBL" id="SUC21552.1"/>
    </source>
</evidence>
<reference evidence="1 2" key="1">
    <citation type="submission" date="2018-06" db="EMBL/GenBank/DDBJ databases">
        <authorList>
            <consortium name="Pathogen Informatics"/>
            <person name="Doyle S."/>
        </authorList>
    </citation>
    <scope>NUCLEOTIDE SEQUENCE [LARGE SCALE GENOMIC DNA]</scope>
    <source>
        <strain evidence="1 2">NCTC11938</strain>
    </source>
</reference>
<dbReference type="Proteomes" id="UP000254191">
    <property type="component" value="Unassembled WGS sequence"/>
</dbReference>